<dbReference type="InterPro" id="IPR002560">
    <property type="entry name" value="Transposase_DDE"/>
</dbReference>
<evidence type="ECO:0000259" key="2">
    <source>
        <dbReference type="Pfam" id="PF13542"/>
    </source>
</evidence>
<dbReference type="Pfam" id="PF13542">
    <property type="entry name" value="HTH_Tnp_ISL3"/>
    <property type="match status" value="1"/>
</dbReference>
<accession>A0A5B2Z637</accession>
<dbReference type="PANTHER" id="PTHR33498:SF1">
    <property type="entry name" value="TRANSPOSASE FOR INSERTION SEQUENCE ELEMENT IS1557"/>
    <property type="match status" value="1"/>
</dbReference>
<gene>
    <name evidence="4" type="ORF">F0415_12345</name>
</gene>
<dbReference type="InterPro" id="IPR032877">
    <property type="entry name" value="Transposase_HTH"/>
</dbReference>
<comment type="caution">
    <text evidence="4">The sequence shown here is derived from an EMBL/GenBank/DDBJ whole genome shotgun (WGS) entry which is preliminary data.</text>
</comment>
<name>A0A5B2Z637_9GAMM</name>
<evidence type="ECO:0000259" key="3">
    <source>
        <dbReference type="Pfam" id="PF14690"/>
    </source>
</evidence>
<sequence length="406" mass="46769">MAKVDCIAQLGGWVGYRVDDWRQEQRGGRSWAVLELTPEEGVKRRCSGCDQPVTAIHDVTLRRIRDLPLFEHAVELVVPRLRLACPRCGPRLEGLDWIDPHARVTRRLADSVARLCAGTSIRHAAQWFGLNWKTVKAIDFRHLERTLGPPDLNGVRLLAMDEFAIQKGHRYATVIVDPERKRVLWVGRGRSRADIRPFFELLGPDRCAQVRAVAMDMSTAFDLEVRAHCPNAEVVYDLFHVVAKYGREVIDRVRVDEANRLKGDKLARRVVKTSRWLLLRNRENVPQDQVVRLEELLTANKALFTAYLLKDDLKALWDYRSEAWARKAWKSWKRRALRSGLEPLRAFVRRIEPYLAGILAHCRWPLGTNLVEGINNKIKVIKRVAYGYRDDAYFFLKIRAAFPGLG</sequence>
<organism evidence="4 5">
    <name type="scientific">Arenimonas fontis</name>
    <dbReference type="NCBI Taxonomy" id="2608255"/>
    <lineage>
        <taxon>Bacteria</taxon>
        <taxon>Pseudomonadati</taxon>
        <taxon>Pseudomonadota</taxon>
        <taxon>Gammaproteobacteria</taxon>
        <taxon>Lysobacterales</taxon>
        <taxon>Lysobacteraceae</taxon>
        <taxon>Arenimonas</taxon>
    </lineage>
</organism>
<dbReference type="EMBL" id="VUOD01000018">
    <property type="protein sequence ID" value="KAA2283265.1"/>
    <property type="molecule type" value="Genomic_DNA"/>
</dbReference>
<dbReference type="AlphaFoldDB" id="A0A5B2Z637"/>
<reference evidence="4 5" key="2">
    <citation type="submission" date="2019-09" db="EMBL/GenBank/DDBJ databases">
        <authorList>
            <person name="Mazur A."/>
        </authorList>
    </citation>
    <scope>NUCLEOTIDE SEQUENCE [LARGE SCALE GENOMIC DNA]</scope>
    <source>
        <strain evidence="4 5">3729k</strain>
    </source>
</reference>
<keyword evidence="5" id="KW-1185">Reference proteome</keyword>
<feature type="domain" description="Transposase IS204/IS1001/IS1096/IS1165 zinc-finger" evidence="3">
    <location>
        <begin position="44"/>
        <end position="88"/>
    </location>
</feature>
<dbReference type="InterPro" id="IPR029261">
    <property type="entry name" value="Transposase_Znf"/>
</dbReference>
<dbReference type="PANTHER" id="PTHR33498">
    <property type="entry name" value="TRANSPOSASE FOR INSERTION SEQUENCE ELEMENT IS1557"/>
    <property type="match status" value="1"/>
</dbReference>
<dbReference type="Pfam" id="PF01610">
    <property type="entry name" value="DDE_Tnp_ISL3"/>
    <property type="match status" value="1"/>
</dbReference>
<reference evidence="4 5" key="1">
    <citation type="submission" date="2019-09" db="EMBL/GenBank/DDBJ databases">
        <title>Arenimonas chukotkensis sp. nov., a bacterium isolated from Chukotka hot spring, Arctic region, Russia.</title>
        <authorList>
            <person name="Zayulina K.S."/>
            <person name="Prokofeva M.I."/>
            <person name="Elcheninov A.G."/>
            <person name="Novikov A."/>
            <person name="Kochetkova T.V."/>
            <person name="Kublanov I.V."/>
        </authorList>
    </citation>
    <scope>NUCLEOTIDE SEQUENCE [LARGE SCALE GENOMIC DNA]</scope>
    <source>
        <strain evidence="4 5">3729k</strain>
    </source>
</reference>
<feature type="domain" description="Transposase IS204/IS1001/IS1096/IS1165 helix-turn-helix" evidence="2">
    <location>
        <begin position="95"/>
        <end position="138"/>
    </location>
</feature>
<dbReference type="NCBIfam" id="NF033550">
    <property type="entry name" value="transpos_ISL3"/>
    <property type="match status" value="1"/>
</dbReference>
<feature type="domain" description="Transposase IS204/IS1001/IS1096/IS1165 DDE" evidence="1">
    <location>
        <begin position="158"/>
        <end position="398"/>
    </location>
</feature>
<evidence type="ECO:0000259" key="1">
    <source>
        <dbReference type="Pfam" id="PF01610"/>
    </source>
</evidence>
<dbReference type="Proteomes" id="UP000322165">
    <property type="component" value="Unassembled WGS sequence"/>
</dbReference>
<proteinExistence type="predicted"/>
<dbReference type="Pfam" id="PF14690">
    <property type="entry name" value="Zn_ribbon_ISL3"/>
    <property type="match status" value="1"/>
</dbReference>
<evidence type="ECO:0000313" key="5">
    <source>
        <dbReference type="Proteomes" id="UP000322165"/>
    </source>
</evidence>
<protein>
    <submittedName>
        <fullName evidence="4">ISL3 family transposase</fullName>
    </submittedName>
</protein>
<dbReference type="InterPro" id="IPR047951">
    <property type="entry name" value="Transpos_ISL3"/>
</dbReference>
<evidence type="ECO:0000313" key="4">
    <source>
        <dbReference type="EMBL" id="KAA2283265.1"/>
    </source>
</evidence>
<dbReference type="RefSeq" id="WP_149861525.1">
    <property type="nucleotide sequence ID" value="NZ_VUOD01000018.1"/>
</dbReference>